<organism evidence="1">
    <name type="scientific">marine metagenome</name>
    <dbReference type="NCBI Taxonomy" id="408172"/>
    <lineage>
        <taxon>unclassified sequences</taxon>
        <taxon>metagenomes</taxon>
        <taxon>ecological metagenomes</taxon>
    </lineage>
</organism>
<accession>A0A381ZWR2</accession>
<dbReference type="AlphaFoldDB" id="A0A381ZWR2"/>
<evidence type="ECO:0000313" key="1">
    <source>
        <dbReference type="EMBL" id="SVA93680.1"/>
    </source>
</evidence>
<gene>
    <name evidence="1" type="ORF">METZ01_LOCUS146534</name>
</gene>
<sequence>MKYPVDTLVLINNREWRVAEYRMGRGREWVYTLANERTDGSYDTMRLNELAIGKILVEEPQGDLSFTAPVESFA</sequence>
<proteinExistence type="predicted"/>
<reference evidence="1" key="1">
    <citation type="submission" date="2018-05" db="EMBL/GenBank/DDBJ databases">
        <authorList>
            <person name="Lanie J.A."/>
            <person name="Ng W.-L."/>
            <person name="Kazmierczak K.M."/>
            <person name="Andrzejewski T.M."/>
            <person name="Davidsen T.M."/>
            <person name="Wayne K.J."/>
            <person name="Tettelin H."/>
            <person name="Glass J.I."/>
            <person name="Rusch D."/>
            <person name="Podicherti R."/>
            <person name="Tsui H.-C.T."/>
            <person name="Winkler M.E."/>
        </authorList>
    </citation>
    <scope>NUCLEOTIDE SEQUENCE</scope>
</reference>
<name>A0A381ZWR2_9ZZZZ</name>
<dbReference type="EMBL" id="UINC01022964">
    <property type="protein sequence ID" value="SVA93680.1"/>
    <property type="molecule type" value="Genomic_DNA"/>
</dbReference>
<protein>
    <submittedName>
        <fullName evidence="1">Uncharacterized protein</fullName>
    </submittedName>
</protein>